<reference evidence="4 5" key="1">
    <citation type="journal article" date="2009" name="Stand. Genomic Sci.">
        <title>Complete genome sequence of Stackebrandtia nassauensis type strain (LLR-40K-21).</title>
        <authorList>
            <person name="Munk C."/>
            <person name="Lapidus A."/>
            <person name="Copeland A."/>
            <person name="Jando M."/>
            <person name="Mayilraj S."/>
            <person name="Glavina Del Rio T."/>
            <person name="Nolan M."/>
            <person name="Chen F."/>
            <person name="Lucas S."/>
            <person name="Tice H."/>
            <person name="Cheng J.F."/>
            <person name="Han C."/>
            <person name="Detter J.C."/>
            <person name="Bruce D."/>
            <person name="Goodwin L."/>
            <person name="Chain P."/>
            <person name="Pitluck S."/>
            <person name="Goker M."/>
            <person name="Ovchinikova G."/>
            <person name="Pati A."/>
            <person name="Ivanova N."/>
            <person name="Mavromatis K."/>
            <person name="Chen A."/>
            <person name="Palaniappan K."/>
            <person name="Land M."/>
            <person name="Hauser L."/>
            <person name="Chang Y.J."/>
            <person name="Jeffries C.D."/>
            <person name="Bristow J."/>
            <person name="Eisen J.A."/>
            <person name="Markowitz V."/>
            <person name="Hugenholtz P."/>
            <person name="Kyrpides N.C."/>
            <person name="Klenk H.P."/>
        </authorList>
    </citation>
    <scope>NUCLEOTIDE SEQUENCE [LARGE SCALE GENOMIC DNA]</scope>
    <source>
        <strain evidence="5">DSM 44728 / CIP 108903 / NRRL B-16338 / NBRC 102104 / LLR-40K-21</strain>
    </source>
</reference>
<dbReference type="InterPro" id="IPR050922">
    <property type="entry name" value="LytR/CpsA/Psr_CW_biosynth"/>
</dbReference>
<keyword evidence="2" id="KW-1133">Transmembrane helix</keyword>
<dbReference type="EMBL" id="CP001778">
    <property type="protein sequence ID" value="ADD46001.1"/>
    <property type="molecule type" value="Genomic_DNA"/>
</dbReference>
<organism evidence="4 5">
    <name type="scientific">Stackebrandtia nassauensis (strain DSM 44728 / CIP 108903 / NRRL B-16338 / NBRC 102104 / LLR-40K-21)</name>
    <dbReference type="NCBI Taxonomy" id="446470"/>
    <lineage>
        <taxon>Bacteria</taxon>
        <taxon>Bacillati</taxon>
        <taxon>Actinomycetota</taxon>
        <taxon>Actinomycetes</taxon>
        <taxon>Glycomycetales</taxon>
        <taxon>Glycomycetaceae</taxon>
        <taxon>Stackebrandtia</taxon>
    </lineage>
</organism>
<sequence>MGRRGRRRAVSPRSPVWAKVLVGTGAVLMTASMVTVGYTKMMLDKVNDSVHSKDLLGNSGGGGDIKGPLNFLMIGTDQRVGSKAEARTDSIMVLHVNSSLTEATIVSIPRDLRVEIANCGTLFSSPCQTKINDAYPAGGPSVEGSVSNLAETVTHLTGVSFDGAAIVNFEGFLDVVKTLGSVELCLPMEMTPAHAKGQTFPKGCNDYGYADALGIVRERYAYDPTNPEFDPSWGIGDYGRQHMQQHFVKQLLKRAAEKGYLSDPTKVGDLIARIGDQLTLDLGGHTPVDFAFALRGIKPEALATVKIPSEPADIEGVSYVVTQPGEQQETADRLYEAIRSDDLDKWIPENNEWVNKDD</sequence>
<proteinExistence type="inferred from homology"/>
<dbReference type="Proteomes" id="UP000000844">
    <property type="component" value="Chromosome"/>
</dbReference>
<evidence type="ECO:0000313" key="4">
    <source>
        <dbReference type="EMBL" id="ADD46001.1"/>
    </source>
</evidence>
<accession>D3Q5E1</accession>
<name>D3Q5E1_STANL</name>
<dbReference type="KEGG" id="sna:Snas_6385"/>
<dbReference type="InterPro" id="IPR004474">
    <property type="entry name" value="LytR_CpsA_psr"/>
</dbReference>
<dbReference type="eggNOG" id="COG1316">
    <property type="taxonomic scope" value="Bacteria"/>
</dbReference>
<evidence type="ECO:0000259" key="3">
    <source>
        <dbReference type="Pfam" id="PF03816"/>
    </source>
</evidence>
<comment type="similarity">
    <text evidence="1">Belongs to the LytR/CpsA/Psr (LCP) family.</text>
</comment>
<feature type="transmembrane region" description="Helical" evidence="2">
    <location>
        <begin position="20"/>
        <end position="39"/>
    </location>
</feature>
<dbReference type="AlphaFoldDB" id="D3Q5E1"/>
<evidence type="ECO:0000256" key="1">
    <source>
        <dbReference type="ARBA" id="ARBA00006068"/>
    </source>
</evidence>
<dbReference type="NCBIfam" id="TIGR00350">
    <property type="entry name" value="lytR_cpsA_psr"/>
    <property type="match status" value="1"/>
</dbReference>
<dbReference type="HOGENOM" id="CLU_016455_0_2_11"/>
<keyword evidence="2" id="KW-0812">Transmembrane</keyword>
<evidence type="ECO:0000313" key="5">
    <source>
        <dbReference type="Proteomes" id="UP000000844"/>
    </source>
</evidence>
<dbReference type="STRING" id="446470.Snas_6385"/>
<evidence type="ECO:0000256" key="2">
    <source>
        <dbReference type="SAM" id="Phobius"/>
    </source>
</evidence>
<dbReference type="PANTHER" id="PTHR33392:SF6">
    <property type="entry name" value="POLYISOPRENYL-TEICHOIC ACID--PEPTIDOGLYCAN TEICHOIC ACID TRANSFERASE TAGU"/>
    <property type="match status" value="1"/>
</dbReference>
<gene>
    <name evidence="4" type="ordered locus">Snas_6385</name>
</gene>
<protein>
    <submittedName>
        <fullName evidence="4">Cell envelope-related transcriptional attenuator</fullName>
    </submittedName>
</protein>
<keyword evidence="2" id="KW-0472">Membrane</keyword>
<keyword evidence="5" id="KW-1185">Reference proteome</keyword>
<dbReference type="PANTHER" id="PTHR33392">
    <property type="entry name" value="POLYISOPRENYL-TEICHOIC ACID--PEPTIDOGLYCAN TEICHOIC ACID TRANSFERASE TAGU"/>
    <property type="match status" value="1"/>
</dbReference>
<dbReference type="Pfam" id="PF03816">
    <property type="entry name" value="LytR_cpsA_psr"/>
    <property type="match status" value="1"/>
</dbReference>
<dbReference type="Gene3D" id="3.40.630.190">
    <property type="entry name" value="LCP protein"/>
    <property type="match status" value="1"/>
</dbReference>
<feature type="domain" description="Cell envelope-related transcriptional attenuator" evidence="3">
    <location>
        <begin position="87"/>
        <end position="256"/>
    </location>
</feature>